<reference evidence="2" key="1">
    <citation type="submission" date="2022-10" db="EMBL/GenBank/DDBJ databases">
        <title>Genome assembly of Pristionchus species.</title>
        <authorList>
            <person name="Yoshida K."/>
            <person name="Sommer R.J."/>
        </authorList>
    </citation>
    <scope>NUCLEOTIDE SEQUENCE [LARGE SCALE GENOMIC DNA]</scope>
    <source>
        <strain evidence="2">RS5460</strain>
    </source>
</reference>
<dbReference type="EMBL" id="BTRK01000003">
    <property type="protein sequence ID" value="GMR40537.1"/>
    <property type="molecule type" value="Genomic_DNA"/>
</dbReference>
<evidence type="ECO:0000313" key="1">
    <source>
        <dbReference type="EMBL" id="GMR40537.1"/>
    </source>
</evidence>
<sequence length="94" mass="10747">MKDGKLRMFAVGLSTLLFNLLPNFVKLIKGKRKLRPLDQNFSSRGQLVQAIFNALRTCCEWNSTKRVLDEFYGISALEPTPNQSTLQTLRQNIC</sequence>
<gene>
    <name evidence="1" type="ORF">PMAYCL1PPCAC_10732</name>
</gene>
<comment type="caution">
    <text evidence="1">The sequence shown here is derived from an EMBL/GenBank/DDBJ whole genome shotgun (WGS) entry which is preliminary data.</text>
</comment>
<name>A0AAN4ZG64_9BILA</name>
<evidence type="ECO:0000313" key="2">
    <source>
        <dbReference type="Proteomes" id="UP001328107"/>
    </source>
</evidence>
<dbReference type="Proteomes" id="UP001328107">
    <property type="component" value="Unassembled WGS sequence"/>
</dbReference>
<accession>A0AAN4ZG64</accession>
<keyword evidence="2" id="KW-1185">Reference proteome</keyword>
<organism evidence="1 2">
    <name type="scientific">Pristionchus mayeri</name>
    <dbReference type="NCBI Taxonomy" id="1317129"/>
    <lineage>
        <taxon>Eukaryota</taxon>
        <taxon>Metazoa</taxon>
        <taxon>Ecdysozoa</taxon>
        <taxon>Nematoda</taxon>
        <taxon>Chromadorea</taxon>
        <taxon>Rhabditida</taxon>
        <taxon>Rhabditina</taxon>
        <taxon>Diplogasteromorpha</taxon>
        <taxon>Diplogasteroidea</taxon>
        <taxon>Neodiplogasteridae</taxon>
        <taxon>Pristionchus</taxon>
    </lineage>
</organism>
<dbReference type="AlphaFoldDB" id="A0AAN4ZG64"/>
<proteinExistence type="predicted"/>
<protein>
    <submittedName>
        <fullName evidence="1">Uncharacterized protein</fullName>
    </submittedName>
</protein>
<feature type="non-terminal residue" evidence="1">
    <location>
        <position position="94"/>
    </location>
</feature>